<proteinExistence type="inferred from homology"/>
<evidence type="ECO:0000313" key="12">
    <source>
        <dbReference type="Proteomes" id="UP000429484"/>
    </source>
</evidence>
<reference evidence="11 12" key="1">
    <citation type="journal article" date="2013" name="Genome Biol.">
        <title>Comparative genomics of the core and accessory genomes of 48 Sinorhizobium strains comprising five genospecies.</title>
        <authorList>
            <person name="Sugawara M."/>
            <person name="Epstein B."/>
            <person name="Badgley B.D."/>
            <person name="Unno T."/>
            <person name="Xu L."/>
            <person name="Reese J."/>
            <person name="Gyaneshwar P."/>
            <person name="Denny R."/>
            <person name="Mudge J."/>
            <person name="Bharti A.K."/>
            <person name="Farmer A.D."/>
            <person name="May G.D."/>
            <person name="Woodward J.E."/>
            <person name="Medigue C."/>
            <person name="Vallenet D."/>
            <person name="Lajus A."/>
            <person name="Rouy Z."/>
            <person name="Martinez-Vaz B."/>
            <person name="Tiffin P."/>
            <person name="Young N.D."/>
            <person name="Sadowsky M.J."/>
        </authorList>
    </citation>
    <scope>NUCLEOTIDE SEQUENCE [LARGE SCALE GENOMIC DNA]</scope>
    <source>
        <strain evidence="11 12">N6B1</strain>
    </source>
</reference>
<keyword evidence="5 9" id="KW-0812">Transmembrane</keyword>
<keyword evidence="4 11" id="KW-0808">Transferase</keyword>
<organism evidence="11 12">
    <name type="scientific">Rhizobium meliloti</name>
    <name type="common">Ensifer meliloti</name>
    <name type="synonym">Sinorhizobium meliloti</name>
    <dbReference type="NCBI Taxonomy" id="382"/>
    <lineage>
        <taxon>Bacteria</taxon>
        <taxon>Pseudomonadati</taxon>
        <taxon>Pseudomonadota</taxon>
        <taxon>Alphaproteobacteria</taxon>
        <taxon>Hyphomicrobiales</taxon>
        <taxon>Rhizobiaceae</taxon>
        <taxon>Sinorhizobium/Ensifer group</taxon>
        <taxon>Sinorhizobium</taxon>
    </lineage>
</organism>
<comment type="similarity">
    <text evidence="2">Belongs to the bacterial sugar transferase family.</text>
</comment>
<evidence type="ECO:0000256" key="7">
    <source>
        <dbReference type="ARBA" id="ARBA00023136"/>
    </source>
</evidence>
<comment type="subcellular location">
    <subcellularLocation>
        <location evidence="1">Cell membrane</location>
    </subcellularLocation>
</comment>
<dbReference type="AlphaFoldDB" id="A0AAW9U132"/>
<dbReference type="PANTHER" id="PTHR30576">
    <property type="entry name" value="COLANIC BIOSYNTHESIS UDP-GLUCOSE LIPID CARRIER TRANSFERASE"/>
    <property type="match status" value="1"/>
</dbReference>
<dbReference type="GO" id="GO:0000271">
    <property type="term" value="P:polysaccharide biosynthetic process"/>
    <property type="evidence" value="ECO:0007669"/>
    <property type="project" value="UniProtKB-KW"/>
</dbReference>
<evidence type="ECO:0000256" key="3">
    <source>
        <dbReference type="ARBA" id="ARBA00022475"/>
    </source>
</evidence>
<dbReference type="RefSeq" id="WP_013850914.1">
    <property type="nucleotide sequence ID" value="NZ_CP021806.1"/>
</dbReference>
<gene>
    <name evidence="11" type="ORF">GHK53_34170</name>
</gene>
<feature type="domain" description="Bacterial sugar transferase" evidence="10">
    <location>
        <begin position="34"/>
        <end position="222"/>
    </location>
</feature>
<evidence type="ECO:0000256" key="1">
    <source>
        <dbReference type="ARBA" id="ARBA00004236"/>
    </source>
</evidence>
<dbReference type="GO" id="GO:0016780">
    <property type="term" value="F:phosphotransferase activity, for other substituted phosphate groups"/>
    <property type="evidence" value="ECO:0007669"/>
    <property type="project" value="TreeGrafter"/>
</dbReference>
<feature type="transmembrane region" description="Helical" evidence="9">
    <location>
        <begin position="39"/>
        <end position="60"/>
    </location>
</feature>
<comment type="caution">
    <text evidence="11">The sequence shown here is derived from an EMBL/GenBank/DDBJ whole genome shotgun (WGS) entry which is preliminary data.</text>
</comment>
<evidence type="ECO:0000256" key="8">
    <source>
        <dbReference type="ARBA" id="ARBA00023169"/>
    </source>
</evidence>
<evidence type="ECO:0000259" key="10">
    <source>
        <dbReference type="Pfam" id="PF02397"/>
    </source>
</evidence>
<evidence type="ECO:0000256" key="6">
    <source>
        <dbReference type="ARBA" id="ARBA00022989"/>
    </source>
</evidence>
<evidence type="ECO:0000256" key="9">
    <source>
        <dbReference type="SAM" id="Phobius"/>
    </source>
</evidence>
<evidence type="ECO:0000256" key="5">
    <source>
        <dbReference type="ARBA" id="ARBA00022692"/>
    </source>
</evidence>
<dbReference type="PANTHER" id="PTHR30576:SF4">
    <property type="entry name" value="UNDECAPRENYL-PHOSPHATE GALACTOSE PHOSPHOTRANSFERASE"/>
    <property type="match status" value="1"/>
</dbReference>
<dbReference type="GO" id="GO:0005886">
    <property type="term" value="C:plasma membrane"/>
    <property type="evidence" value="ECO:0007669"/>
    <property type="project" value="UniProtKB-SubCell"/>
</dbReference>
<keyword evidence="7 9" id="KW-0472">Membrane</keyword>
<keyword evidence="3" id="KW-1003">Cell membrane</keyword>
<dbReference type="InterPro" id="IPR003362">
    <property type="entry name" value="Bact_transf"/>
</dbReference>
<evidence type="ECO:0000256" key="2">
    <source>
        <dbReference type="ARBA" id="ARBA00006464"/>
    </source>
</evidence>
<protein>
    <submittedName>
        <fullName evidence="11">Sugar transferase</fullName>
    </submittedName>
</protein>
<dbReference type="Pfam" id="PF02397">
    <property type="entry name" value="Bac_transf"/>
    <property type="match status" value="1"/>
</dbReference>
<evidence type="ECO:0000256" key="4">
    <source>
        <dbReference type="ARBA" id="ARBA00022679"/>
    </source>
</evidence>
<keyword evidence="6 9" id="KW-1133">Transmembrane helix</keyword>
<evidence type="ECO:0000313" key="11">
    <source>
        <dbReference type="EMBL" id="MQW37657.1"/>
    </source>
</evidence>
<accession>A0AAW9U132</accession>
<name>A0AAW9U132_RHIML</name>
<sequence length="227" mass="25598">MSQNSKQQLHRIATTAVYGGASTPSRPVYATSVKRSFDLLVTTVLAPFALAILGILALLICLDGGNVLYCQQRLGKNGKTFKLWKLRTMVPNGDEQLRAYLEANPDARTEWDSNQKLRDDPRITHVGKYLRKYSFDELPQLWNVFVGDMSLVGPRPMMPDQRQYYPGTAYFTMRPGITGLWQISERNDCTFAERAVHDNRYAGMMSFSLDLWILSKTPAVVLQGTGV</sequence>
<dbReference type="EMBL" id="WISR01000275">
    <property type="protein sequence ID" value="MQW37657.1"/>
    <property type="molecule type" value="Genomic_DNA"/>
</dbReference>
<keyword evidence="8" id="KW-0270">Exopolysaccharide synthesis</keyword>
<dbReference type="Proteomes" id="UP000429484">
    <property type="component" value="Unassembled WGS sequence"/>
</dbReference>